<evidence type="ECO:0000313" key="2">
    <source>
        <dbReference type="EMBL" id="EKX47325.1"/>
    </source>
</evidence>
<evidence type="ECO:0000313" key="3">
    <source>
        <dbReference type="EnsemblProtists" id="EKX47325"/>
    </source>
</evidence>
<dbReference type="Proteomes" id="UP000011087">
    <property type="component" value="Unassembled WGS sequence"/>
</dbReference>
<dbReference type="EMBL" id="JH992990">
    <property type="protein sequence ID" value="EKX47325.1"/>
    <property type="molecule type" value="Genomic_DNA"/>
</dbReference>
<gene>
    <name evidence="2" type="ORF">GUITHDRAFT_106774</name>
</gene>
<name>L1JGW9_GUITC</name>
<feature type="compositionally biased region" description="Basic and acidic residues" evidence="1">
    <location>
        <begin position="10"/>
        <end position="25"/>
    </location>
</feature>
<evidence type="ECO:0000256" key="1">
    <source>
        <dbReference type="SAM" id="MobiDB-lite"/>
    </source>
</evidence>
<evidence type="ECO:0000313" key="4">
    <source>
        <dbReference type="Proteomes" id="UP000011087"/>
    </source>
</evidence>
<reference evidence="3" key="3">
    <citation type="submission" date="2016-03" db="UniProtKB">
        <authorList>
            <consortium name="EnsemblProtists"/>
        </authorList>
    </citation>
    <scope>IDENTIFICATION</scope>
</reference>
<reference evidence="4" key="2">
    <citation type="submission" date="2012-11" db="EMBL/GenBank/DDBJ databases">
        <authorList>
            <person name="Kuo A."/>
            <person name="Curtis B.A."/>
            <person name="Tanifuji G."/>
            <person name="Burki F."/>
            <person name="Gruber A."/>
            <person name="Irimia M."/>
            <person name="Maruyama S."/>
            <person name="Arias M.C."/>
            <person name="Ball S.G."/>
            <person name="Gile G.H."/>
            <person name="Hirakawa Y."/>
            <person name="Hopkins J.F."/>
            <person name="Rensing S.A."/>
            <person name="Schmutz J."/>
            <person name="Symeonidi A."/>
            <person name="Elias M."/>
            <person name="Eveleigh R.J."/>
            <person name="Herman E.K."/>
            <person name="Klute M.J."/>
            <person name="Nakayama T."/>
            <person name="Obornik M."/>
            <person name="Reyes-Prieto A."/>
            <person name="Armbrust E.V."/>
            <person name="Aves S.J."/>
            <person name="Beiko R.G."/>
            <person name="Coutinho P."/>
            <person name="Dacks J.B."/>
            <person name="Durnford D.G."/>
            <person name="Fast N.M."/>
            <person name="Green B.R."/>
            <person name="Grisdale C."/>
            <person name="Hempe F."/>
            <person name="Henrissat B."/>
            <person name="Hoppner M.P."/>
            <person name="Ishida K.-I."/>
            <person name="Kim E."/>
            <person name="Koreny L."/>
            <person name="Kroth P.G."/>
            <person name="Liu Y."/>
            <person name="Malik S.-B."/>
            <person name="Maier U.G."/>
            <person name="McRose D."/>
            <person name="Mock T."/>
            <person name="Neilson J.A."/>
            <person name="Onodera N.T."/>
            <person name="Poole A.M."/>
            <person name="Pritham E.J."/>
            <person name="Richards T.A."/>
            <person name="Rocap G."/>
            <person name="Roy S.W."/>
            <person name="Sarai C."/>
            <person name="Schaack S."/>
            <person name="Shirato S."/>
            <person name="Slamovits C.H."/>
            <person name="Spencer D.F."/>
            <person name="Suzuki S."/>
            <person name="Worden A.Z."/>
            <person name="Zauner S."/>
            <person name="Barry K."/>
            <person name="Bell C."/>
            <person name="Bharti A.K."/>
            <person name="Crow J.A."/>
            <person name="Grimwood J."/>
            <person name="Kramer R."/>
            <person name="Lindquist E."/>
            <person name="Lucas S."/>
            <person name="Salamov A."/>
            <person name="McFadden G.I."/>
            <person name="Lane C.E."/>
            <person name="Keeling P.J."/>
            <person name="Gray M.W."/>
            <person name="Grigoriev I.V."/>
            <person name="Archibald J.M."/>
        </authorList>
    </citation>
    <scope>NUCLEOTIDE SEQUENCE</scope>
    <source>
        <strain evidence="4">CCMP2712</strain>
    </source>
</reference>
<dbReference type="GeneID" id="17304041"/>
<protein>
    <submittedName>
        <fullName evidence="2 3">Uncharacterized protein</fullName>
    </submittedName>
</protein>
<dbReference type="HOGENOM" id="CLU_1436954_0_0_1"/>
<sequence length="189" mass="21774">MSDNTARAASRQDEAADRKKSAEEKTKFLEKRIMIDRQLGRSRHGSWQFLRRNADLAFEDFAERIGTPRDRPARDQVLPLSARGTRSTFEDWSAFRDDASLHPARTPRRHVARSSSSPASCTPRNLPCTESFKCIPDPRWKEIFSRSAKEFEKAVQLEKLYAQKMFAYKGEQVSRKRIELNTPRAAKGD</sequence>
<dbReference type="AlphaFoldDB" id="L1JGW9"/>
<dbReference type="PaxDb" id="55529-EKX47325"/>
<organism evidence="2">
    <name type="scientific">Guillardia theta (strain CCMP2712)</name>
    <name type="common">Cryptophyte</name>
    <dbReference type="NCBI Taxonomy" id="905079"/>
    <lineage>
        <taxon>Eukaryota</taxon>
        <taxon>Cryptophyceae</taxon>
        <taxon>Pyrenomonadales</taxon>
        <taxon>Geminigeraceae</taxon>
        <taxon>Guillardia</taxon>
    </lineage>
</organism>
<dbReference type="EnsemblProtists" id="EKX47325">
    <property type="protein sequence ID" value="EKX47325"/>
    <property type="gene ID" value="GUITHDRAFT_106774"/>
</dbReference>
<proteinExistence type="predicted"/>
<reference evidence="2 4" key="1">
    <citation type="journal article" date="2012" name="Nature">
        <title>Algal genomes reveal evolutionary mosaicism and the fate of nucleomorphs.</title>
        <authorList>
            <consortium name="DOE Joint Genome Institute"/>
            <person name="Curtis B.A."/>
            <person name="Tanifuji G."/>
            <person name="Burki F."/>
            <person name="Gruber A."/>
            <person name="Irimia M."/>
            <person name="Maruyama S."/>
            <person name="Arias M.C."/>
            <person name="Ball S.G."/>
            <person name="Gile G.H."/>
            <person name="Hirakawa Y."/>
            <person name="Hopkins J.F."/>
            <person name="Kuo A."/>
            <person name="Rensing S.A."/>
            <person name="Schmutz J."/>
            <person name="Symeonidi A."/>
            <person name="Elias M."/>
            <person name="Eveleigh R.J."/>
            <person name="Herman E.K."/>
            <person name="Klute M.J."/>
            <person name="Nakayama T."/>
            <person name="Obornik M."/>
            <person name="Reyes-Prieto A."/>
            <person name="Armbrust E.V."/>
            <person name="Aves S.J."/>
            <person name="Beiko R.G."/>
            <person name="Coutinho P."/>
            <person name="Dacks J.B."/>
            <person name="Durnford D.G."/>
            <person name="Fast N.M."/>
            <person name="Green B.R."/>
            <person name="Grisdale C.J."/>
            <person name="Hempel F."/>
            <person name="Henrissat B."/>
            <person name="Hoppner M.P."/>
            <person name="Ishida K."/>
            <person name="Kim E."/>
            <person name="Koreny L."/>
            <person name="Kroth P.G."/>
            <person name="Liu Y."/>
            <person name="Malik S.B."/>
            <person name="Maier U.G."/>
            <person name="McRose D."/>
            <person name="Mock T."/>
            <person name="Neilson J.A."/>
            <person name="Onodera N.T."/>
            <person name="Poole A.M."/>
            <person name="Pritham E.J."/>
            <person name="Richards T.A."/>
            <person name="Rocap G."/>
            <person name="Roy S.W."/>
            <person name="Sarai C."/>
            <person name="Schaack S."/>
            <person name="Shirato S."/>
            <person name="Slamovits C.H."/>
            <person name="Spencer D.F."/>
            <person name="Suzuki S."/>
            <person name="Worden A.Z."/>
            <person name="Zauner S."/>
            <person name="Barry K."/>
            <person name="Bell C."/>
            <person name="Bharti A.K."/>
            <person name="Crow J.A."/>
            <person name="Grimwood J."/>
            <person name="Kramer R."/>
            <person name="Lindquist E."/>
            <person name="Lucas S."/>
            <person name="Salamov A."/>
            <person name="McFadden G.I."/>
            <person name="Lane C.E."/>
            <person name="Keeling P.J."/>
            <person name="Gray M.W."/>
            <person name="Grigoriev I.V."/>
            <person name="Archibald J.M."/>
        </authorList>
    </citation>
    <scope>NUCLEOTIDE SEQUENCE</scope>
    <source>
        <strain evidence="2 4">CCMP2712</strain>
    </source>
</reference>
<feature type="region of interest" description="Disordered" evidence="1">
    <location>
        <begin position="1"/>
        <end position="25"/>
    </location>
</feature>
<dbReference type="RefSeq" id="XP_005834305.1">
    <property type="nucleotide sequence ID" value="XM_005834248.1"/>
</dbReference>
<accession>L1JGW9</accession>
<keyword evidence="4" id="KW-1185">Reference proteome</keyword>
<dbReference type="KEGG" id="gtt:GUITHDRAFT_106774"/>